<proteinExistence type="predicted"/>
<comment type="caution">
    <text evidence="1">The sequence shown here is derived from an EMBL/GenBank/DDBJ whole genome shotgun (WGS) entry which is preliminary data.</text>
</comment>
<name>A0AAP0I7G3_9MAGN</name>
<dbReference type="Proteomes" id="UP001417504">
    <property type="component" value="Unassembled WGS sequence"/>
</dbReference>
<gene>
    <name evidence="1" type="ORF">Sjap_018147</name>
</gene>
<dbReference type="AlphaFoldDB" id="A0AAP0I7G3"/>
<evidence type="ECO:0000313" key="1">
    <source>
        <dbReference type="EMBL" id="KAK9110087.1"/>
    </source>
</evidence>
<accession>A0AAP0I7G3</accession>
<evidence type="ECO:0000313" key="2">
    <source>
        <dbReference type="Proteomes" id="UP001417504"/>
    </source>
</evidence>
<protein>
    <submittedName>
        <fullName evidence="1">Uncharacterized protein</fullName>
    </submittedName>
</protein>
<organism evidence="1 2">
    <name type="scientific">Stephania japonica</name>
    <dbReference type="NCBI Taxonomy" id="461633"/>
    <lineage>
        <taxon>Eukaryota</taxon>
        <taxon>Viridiplantae</taxon>
        <taxon>Streptophyta</taxon>
        <taxon>Embryophyta</taxon>
        <taxon>Tracheophyta</taxon>
        <taxon>Spermatophyta</taxon>
        <taxon>Magnoliopsida</taxon>
        <taxon>Ranunculales</taxon>
        <taxon>Menispermaceae</taxon>
        <taxon>Menispermoideae</taxon>
        <taxon>Cissampelideae</taxon>
        <taxon>Stephania</taxon>
    </lineage>
</organism>
<dbReference type="EMBL" id="JBBNAE010000007">
    <property type="protein sequence ID" value="KAK9110087.1"/>
    <property type="molecule type" value="Genomic_DNA"/>
</dbReference>
<reference evidence="1 2" key="1">
    <citation type="submission" date="2024-01" db="EMBL/GenBank/DDBJ databases">
        <title>Genome assemblies of Stephania.</title>
        <authorList>
            <person name="Yang L."/>
        </authorList>
    </citation>
    <scope>NUCLEOTIDE SEQUENCE [LARGE SCALE GENOMIC DNA]</scope>
    <source>
        <strain evidence="1">QJT</strain>
        <tissue evidence="1">Leaf</tissue>
    </source>
</reference>
<sequence length="58" mass="6789">MTNSLPLEDWLANDNKMEFKEMIFRRVKSIMEAVRSTNDLTLNHGTLLPKIKSSVRMH</sequence>
<keyword evidence="2" id="KW-1185">Reference proteome</keyword>